<dbReference type="Gene3D" id="1.20.1640.10">
    <property type="entry name" value="Multidrug efflux transporter AcrB transmembrane domain"/>
    <property type="match status" value="2"/>
</dbReference>
<feature type="transmembrane region" description="Helical" evidence="7">
    <location>
        <begin position="776"/>
        <end position="799"/>
    </location>
</feature>
<dbReference type="RefSeq" id="WP_237378704.1">
    <property type="nucleotide sequence ID" value="NZ_CP071793.1"/>
</dbReference>
<dbReference type="AlphaFoldDB" id="A0A8A4TJS1"/>
<dbReference type="Pfam" id="PF03176">
    <property type="entry name" value="MMPL"/>
    <property type="match status" value="1"/>
</dbReference>
<reference evidence="9" key="1">
    <citation type="submission" date="2021-03" db="EMBL/GenBank/DDBJ databases">
        <title>Acanthopleuribacteraceae sp. M133.</title>
        <authorList>
            <person name="Wang G."/>
        </authorList>
    </citation>
    <scope>NUCLEOTIDE SEQUENCE</scope>
    <source>
        <strain evidence="9">M133</strain>
    </source>
</reference>
<evidence type="ECO:0000256" key="6">
    <source>
        <dbReference type="ARBA" id="ARBA00023136"/>
    </source>
</evidence>
<evidence type="ECO:0000256" key="2">
    <source>
        <dbReference type="ARBA" id="ARBA00010157"/>
    </source>
</evidence>
<feature type="domain" description="SSD" evidence="8">
    <location>
        <begin position="278"/>
        <end position="401"/>
    </location>
</feature>
<dbReference type="InterPro" id="IPR004869">
    <property type="entry name" value="MMPL_dom"/>
</dbReference>
<proteinExistence type="inferred from homology"/>
<keyword evidence="6 7" id="KW-0472">Membrane</keyword>
<feature type="transmembrane region" description="Helical" evidence="7">
    <location>
        <begin position="704"/>
        <end position="723"/>
    </location>
</feature>
<comment type="subcellular location">
    <subcellularLocation>
        <location evidence="1">Cell membrane</location>
        <topology evidence="1">Multi-pass membrane protein</topology>
    </subcellularLocation>
</comment>
<dbReference type="PANTHER" id="PTHR33406:SF6">
    <property type="entry name" value="MEMBRANE PROTEIN YDGH-RELATED"/>
    <property type="match status" value="1"/>
</dbReference>
<dbReference type="PROSITE" id="PS50156">
    <property type="entry name" value="SSD"/>
    <property type="match status" value="1"/>
</dbReference>
<feature type="transmembrane region" description="Helical" evidence="7">
    <location>
        <begin position="251"/>
        <end position="269"/>
    </location>
</feature>
<feature type="transmembrane region" description="Helical" evidence="7">
    <location>
        <begin position="750"/>
        <end position="770"/>
    </location>
</feature>
<feature type="transmembrane region" description="Helical" evidence="7">
    <location>
        <begin position="276"/>
        <end position="297"/>
    </location>
</feature>
<evidence type="ECO:0000256" key="3">
    <source>
        <dbReference type="ARBA" id="ARBA00022475"/>
    </source>
</evidence>
<evidence type="ECO:0000256" key="5">
    <source>
        <dbReference type="ARBA" id="ARBA00022989"/>
    </source>
</evidence>
<evidence type="ECO:0000256" key="4">
    <source>
        <dbReference type="ARBA" id="ARBA00022692"/>
    </source>
</evidence>
<comment type="similarity">
    <text evidence="2">Belongs to the resistance-nodulation-cell division (RND) (TC 2.A.6) family. MmpL subfamily.</text>
</comment>
<evidence type="ECO:0000256" key="7">
    <source>
        <dbReference type="SAM" id="Phobius"/>
    </source>
</evidence>
<organism evidence="9 10">
    <name type="scientific">Sulfidibacter corallicola</name>
    <dbReference type="NCBI Taxonomy" id="2818388"/>
    <lineage>
        <taxon>Bacteria</taxon>
        <taxon>Pseudomonadati</taxon>
        <taxon>Acidobacteriota</taxon>
        <taxon>Holophagae</taxon>
        <taxon>Acanthopleuribacterales</taxon>
        <taxon>Acanthopleuribacteraceae</taxon>
        <taxon>Sulfidibacter</taxon>
    </lineage>
</organism>
<evidence type="ECO:0000259" key="8">
    <source>
        <dbReference type="PROSITE" id="PS50156"/>
    </source>
</evidence>
<feature type="transmembrane region" description="Helical" evidence="7">
    <location>
        <begin position="303"/>
        <end position="327"/>
    </location>
</feature>
<dbReference type="KEGG" id="scor:J3U87_26020"/>
<feature type="transmembrane region" description="Helical" evidence="7">
    <location>
        <begin position="650"/>
        <end position="669"/>
    </location>
</feature>
<feature type="transmembrane region" description="Helical" evidence="7">
    <location>
        <begin position="339"/>
        <end position="365"/>
    </location>
</feature>
<dbReference type="InterPro" id="IPR050545">
    <property type="entry name" value="Mycobact_MmpL"/>
</dbReference>
<dbReference type="SUPFAM" id="SSF82866">
    <property type="entry name" value="Multidrug efflux transporter AcrB transmembrane domain"/>
    <property type="match status" value="2"/>
</dbReference>
<keyword evidence="10" id="KW-1185">Reference proteome</keyword>
<dbReference type="Proteomes" id="UP000663929">
    <property type="component" value="Chromosome"/>
</dbReference>
<evidence type="ECO:0000313" key="9">
    <source>
        <dbReference type="EMBL" id="QTD49058.1"/>
    </source>
</evidence>
<keyword evidence="5 7" id="KW-1133">Transmembrane helix</keyword>
<feature type="transmembrane region" description="Helical" evidence="7">
    <location>
        <begin position="676"/>
        <end position="698"/>
    </location>
</feature>
<gene>
    <name evidence="9" type="ORF">J3U87_26020</name>
</gene>
<dbReference type="EMBL" id="CP071793">
    <property type="protein sequence ID" value="QTD49058.1"/>
    <property type="molecule type" value="Genomic_DNA"/>
</dbReference>
<keyword evidence="3" id="KW-1003">Cell membrane</keyword>
<protein>
    <submittedName>
        <fullName evidence="9">MMPL family transporter</fullName>
    </submittedName>
</protein>
<dbReference type="GO" id="GO:0005886">
    <property type="term" value="C:plasma membrane"/>
    <property type="evidence" value="ECO:0007669"/>
    <property type="project" value="UniProtKB-SubCell"/>
</dbReference>
<feature type="transmembrane region" description="Helical" evidence="7">
    <location>
        <begin position="440"/>
        <end position="458"/>
    </location>
</feature>
<evidence type="ECO:0000256" key="1">
    <source>
        <dbReference type="ARBA" id="ARBA00004651"/>
    </source>
</evidence>
<name>A0A8A4TJS1_SULCO</name>
<keyword evidence="4 7" id="KW-0812">Transmembrane</keyword>
<dbReference type="PANTHER" id="PTHR33406">
    <property type="entry name" value="MEMBRANE PROTEIN MJ1562-RELATED"/>
    <property type="match status" value="1"/>
</dbReference>
<accession>A0A8A4TJS1</accession>
<feature type="transmembrane region" description="Helical" evidence="7">
    <location>
        <begin position="377"/>
        <end position="401"/>
    </location>
</feature>
<sequence>MTRKTNLFESWANHLLRHRRKYAALILMLNVFFVVEAARHLVVDASFDNIMNKNAPPALALERFREEFGRDDMSVVLVEGDVFSESYLERLAALHGELADLNPDLASLRAEEPTTVQGGFEEFGEEGWGAESGGSIVDDIRSLINVEKTRLQDDTLEIYKPLDPLPDGARLKRAKAALLQDPNVVGYLVSPNADMSVLLIRTRPITEQESHQVQEEIEAILARYEALDFRLHTAGLPAINLAMSRLVTKDTLTLGGLSFVLIIFTMVFLHRRFWGVCAPLLLMIQTIMWTYGLMALLGIKVSFVGNILPGFLTCVAICDSVHFYAIFKVKRQKLALHEAIVATLGLTGKPIVFTSLTTMAGLLSFTAASTEIVGELGVSAALGVCSAMVLSLSFIPLFFLWDRKPYPVPKDGTQLGRMGRMLGWMSGLSDRRPMWIGTRLHWGFTLMVALFVVFGYGLSKLQVWHNPMAWIPADQPIRQGFDKIETNLSGTGEIELLVEAGAQADLRDLELLRRLDTLEAHLKKWPHPENGAPLVRSAVSPLNILRETHATFHGGGPESFALADTQAELDDMLLLFENASPENLRSLVTDDFQVGHMSLRLSWMEATSYMPFRAYLEDGIEQIVGDLAEVRPTGNIYNLVLTVSQLIFDLIKSFSFSLLFVGMMLLLFLKDLRLGLIALVPNLTPVLLTFGTMGFLGIPLDLSNILIASITIGLAVDDTIHFMHHFRIHFREFGDVERAIRYTLEHSGPALVSTTFIIALGHVAYFAGTIVNVKIYGGLIMVTVIFALLSDVLLGPILLRTFCRNRQPADAPVTPVETEAA</sequence>
<dbReference type="InterPro" id="IPR000731">
    <property type="entry name" value="SSD"/>
</dbReference>
<evidence type="ECO:0000313" key="10">
    <source>
        <dbReference type="Proteomes" id="UP000663929"/>
    </source>
</evidence>